<dbReference type="RefSeq" id="WP_153728150.1">
    <property type="nucleotide sequence ID" value="NZ_WJNH01000004.1"/>
</dbReference>
<accession>A0A6G1X5P8</accession>
<dbReference type="InterPro" id="IPR019676">
    <property type="entry name" value="DUF2529"/>
</dbReference>
<sequence length="179" mass="19979">MLQLFTTQLINKLNQIQNEEELAFEEAARSLANAVIGDGHIYWYATGEMQALLAEIEHGAEPFPSSKLYDGQVDLSSTDRVVVAARFADDQQAVEFIEKVQHQGVEVIALSAVKSEQNPLPQFANYHIDTKLVEALVPLDEEKIAFPAVMTMLYTYYGLYVTTKEMIADFEGELPGGMM</sequence>
<comment type="caution">
    <text evidence="2">The sequence shown here is derived from an EMBL/GenBank/DDBJ whole genome shotgun (WGS) entry which is preliminary data.</text>
</comment>
<dbReference type="SUPFAM" id="SSF53697">
    <property type="entry name" value="SIS domain"/>
    <property type="match status" value="1"/>
</dbReference>
<name>A0A6G1X5P8_9BACI</name>
<dbReference type="Pfam" id="PF10740">
    <property type="entry name" value="DUF2529"/>
    <property type="match status" value="1"/>
</dbReference>
<dbReference type="GO" id="GO:0097367">
    <property type="term" value="F:carbohydrate derivative binding"/>
    <property type="evidence" value="ECO:0007669"/>
    <property type="project" value="InterPro"/>
</dbReference>
<dbReference type="GO" id="GO:1901135">
    <property type="term" value="P:carbohydrate derivative metabolic process"/>
    <property type="evidence" value="ECO:0007669"/>
    <property type="project" value="InterPro"/>
</dbReference>
<dbReference type="EMBL" id="WJNH01000004">
    <property type="protein sequence ID" value="MRG86226.1"/>
    <property type="molecule type" value="Genomic_DNA"/>
</dbReference>
<gene>
    <name evidence="2" type="ORF">GH754_07790</name>
</gene>
<organism evidence="2 3">
    <name type="scientific">Salinibacillus xinjiangensis</name>
    <dbReference type="NCBI Taxonomy" id="1229268"/>
    <lineage>
        <taxon>Bacteria</taxon>
        <taxon>Bacillati</taxon>
        <taxon>Bacillota</taxon>
        <taxon>Bacilli</taxon>
        <taxon>Bacillales</taxon>
        <taxon>Bacillaceae</taxon>
        <taxon>Salinibacillus</taxon>
    </lineage>
</organism>
<dbReference type="Gene3D" id="3.40.50.10490">
    <property type="entry name" value="Glucose-6-phosphate isomerase like protein, domain 1"/>
    <property type="match status" value="1"/>
</dbReference>
<dbReference type="InterPro" id="IPR046348">
    <property type="entry name" value="SIS_dom_sf"/>
</dbReference>
<evidence type="ECO:0000313" key="2">
    <source>
        <dbReference type="EMBL" id="MRG86226.1"/>
    </source>
</evidence>
<evidence type="ECO:0000313" key="3">
    <source>
        <dbReference type="Proteomes" id="UP000480185"/>
    </source>
</evidence>
<evidence type="ECO:0000259" key="1">
    <source>
        <dbReference type="Pfam" id="PF10740"/>
    </source>
</evidence>
<proteinExistence type="predicted"/>
<dbReference type="OrthoDB" id="2737584at2"/>
<protein>
    <submittedName>
        <fullName evidence="2">DUF2529 family protein</fullName>
    </submittedName>
</protein>
<dbReference type="AlphaFoldDB" id="A0A6G1X5P8"/>
<dbReference type="Proteomes" id="UP000480185">
    <property type="component" value="Unassembled WGS sequence"/>
</dbReference>
<feature type="domain" description="DUF2529" evidence="1">
    <location>
        <begin position="1"/>
        <end position="167"/>
    </location>
</feature>
<keyword evidence="3" id="KW-1185">Reference proteome</keyword>
<reference evidence="2 3" key="1">
    <citation type="submission" date="2019-11" db="EMBL/GenBank/DDBJ databases">
        <authorList>
            <person name="Li J."/>
        </authorList>
    </citation>
    <scope>NUCLEOTIDE SEQUENCE [LARGE SCALE GENOMIC DNA]</scope>
    <source>
        <strain evidence="2 3">J4</strain>
    </source>
</reference>